<protein>
    <recommendedName>
        <fullName evidence="6 7">6-phosphogluconolactonase</fullName>
        <shortName evidence="7">6PGL</shortName>
        <ecNumber evidence="5 7">3.1.1.31</ecNumber>
    </recommendedName>
</protein>
<dbReference type="EMBL" id="JBHFNQ010000090">
    <property type="protein sequence ID" value="MFB2877497.1"/>
    <property type="molecule type" value="Genomic_DNA"/>
</dbReference>
<comment type="catalytic activity">
    <reaction evidence="1 7">
        <text>6-phospho-D-glucono-1,5-lactone + H2O = 6-phospho-D-gluconate + H(+)</text>
        <dbReference type="Rhea" id="RHEA:12556"/>
        <dbReference type="ChEBI" id="CHEBI:15377"/>
        <dbReference type="ChEBI" id="CHEBI:15378"/>
        <dbReference type="ChEBI" id="CHEBI:57955"/>
        <dbReference type="ChEBI" id="CHEBI:58759"/>
        <dbReference type="EC" id="3.1.1.31"/>
    </reaction>
</comment>
<name>A0ABV4X514_9CYAN</name>
<dbReference type="CDD" id="cd01400">
    <property type="entry name" value="6PGL"/>
    <property type="match status" value="1"/>
</dbReference>
<organism evidence="9 10">
    <name type="scientific">Floridaenema aerugineum BLCC-F46</name>
    <dbReference type="NCBI Taxonomy" id="3153654"/>
    <lineage>
        <taxon>Bacteria</taxon>
        <taxon>Bacillati</taxon>
        <taxon>Cyanobacteriota</taxon>
        <taxon>Cyanophyceae</taxon>
        <taxon>Oscillatoriophycideae</taxon>
        <taxon>Aerosakkonematales</taxon>
        <taxon>Aerosakkonemataceae</taxon>
        <taxon>Floridanema</taxon>
        <taxon>Floridanema aerugineum</taxon>
    </lineage>
</organism>
<evidence type="ECO:0000313" key="9">
    <source>
        <dbReference type="EMBL" id="MFB2877497.1"/>
    </source>
</evidence>
<dbReference type="Pfam" id="PF01182">
    <property type="entry name" value="Glucosamine_iso"/>
    <property type="match status" value="1"/>
</dbReference>
<comment type="function">
    <text evidence="2 7">Hydrolysis of 6-phosphogluconolactone to 6-phosphogluconate.</text>
</comment>
<comment type="similarity">
    <text evidence="4 7">Belongs to the glucosamine/galactosamine-6-phosphate isomerase family. 6-phosphogluconolactonase subfamily.</text>
</comment>
<dbReference type="PANTHER" id="PTHR11054">
    <property type="entry name" value="6-PHOSPHOGLUCONOLACTONASE"/>
    <property type="match status" value="1"/>
</dbReference>
<keyword evidence="10" id="KW-1185">Reference proteome</keyword>
<dbReference type="NCBIfam" id="TIGR01198">
    <property type="entry name" value="pgl"/>
    <property type="match status" value="1"/>
</dbReference>
<comment type="caution">
    <text evidence="9">The sequence shown here is derived from an EMBL/GenBank/DDBJ whole genome shotgun (WGS) entry which is preliminary data.</text>
</comment>
<dbReference type="Gene3D" id="3.40.50.1360">
    <property type="match status" value="1"/>
</dbReference>
<dbReference type="EC" id="3.1.1.31" evidence="5 7"/>
<gene>
    <name evidence="7 9" type="primary">pgl</name>
    <name evidence="9" type="ORF">ACE1CC_11490</name>
</gene>
<comment type="pathway">
    <text evidence="3 7">Carbohydrate degradation; pentose phosphate pathway; D-ribulose 5-phosphate from D-glucose 6-phosphate (oxidative stage): step 2/3.</text>
</comment>
<evidence type="ECO:0000313" key="10">
    <source>
        <dbReference type="Proteomes" id="UP001576774"/>
    </source>
</evidence>
<dbReference type="PANTHER" id="PTHR11054:SF0">
    <property type="entry name" value="6-PHOSPHOGLUCONOLACTONASE"/>
    <property type="match status" value="1"/>
</dbReference>
<proteinExistence type="inferred from homology"/>
<evidence type="ECO:0000256" key="1">
    <source>
        <dbReference type="ARBA" id="ARBA00000832"/>
    </source>
</evidence>
<evidence type="ECO:0000259" key="8">
    <source>
        <dbReference type="Pfam" id="PF01182"/>
    </source>
</evidence>
<dbReference type="InterPro" id="IPR006148">
    <property type="entry name" value="Glc/Gal-6P_isomerase"/>
</dbReference>
<keyword evidence="7 9" id="KW-0378">Hydrolase</keyword>
<evidence type="ECO:0000256" key="4">
    <source>
        <dbReference type="ARBA" id="ARBA00010662"/>
    </source>
</evidence>
<feature type="domain" description="Glucosamine/galactosamine-6-phosphate isomerase" evidence="8">
    <location>
        <begin position="10"/>
        <end position="228"/>
    </location>
</feature>
<reference evidence="9 10" key="1">
    <citation type="submission" date="2024-09" db="EMBL/GenBank/DDBJ databases">
        <title>Floridaenema gen nov. (Aerosakkonemataceae, Aerosakkonematales ord. nov., Cyanobacteria) from benthic tropical and subtropical fresh waters, with the description of four new species.</title>
        <authorList>
            <person name="Moretto J.A."/>
            <person name="Berthold D.E."/>
            <person name="Lefler F.W."/>
            <person name="Huang I.-S."/>
            <person name="Laughinghouse H. IV."/>
        </authorList>
    </citation>
    <scope>NUCLEOTIDE SEQUENCE [LARGE SCALE GENOMIC DNA]</scope>
    <source>
        <strain evidence="9 10">BLCC-F46</strain>
    </source>
</reference>
<dbReference type="RefSeq" id="WP_413270676.1">
    <property type="nucleotide sequence ID" value="NZ_JBHFNQ010000090.1"/>
</dbReference>
<accession>A0ABV4X514</accession>
<dbReference type="SUPFAM" id="SSF100950">
    <property type="entry name" value="NagB/RpiA/CoA transferase-like"/>
    <property type="match status" value="1"/>
</dbReference>
<evidence type="ECO:0000256" key="3">
    <source>
        <dbReference type="ARBA" id="ARBA00004961"/>
    </source>
</evidence>
<dbReference type="Proteomes" id="UP001576774">
    <property type="component" value="Unassembled WGS sequence"/>
</dbReference>
<sequence>MVKIVEVLPSQADLISRSLDLVSEKITEAIALRGICTIALSGGSTPKALYEAIATQNLPWEKIHVFWGDERYVPPDHPDSNQKMARQAWLDRVNIPSSNIHPMPTAADNPAADAGQHESELREFFSYSAGELPIFDIVLLGMGDDGHTASLFPHTEALQVSDRLVTVGNKDGQPRLTFTVPLINNARNVVFIVAGANKQAALAQVFAPEADAMTYPARLIQPQGQLWWLLDESAAKNLNLVTSEP</sequence>
<evidence type="ECO:0000256" key="7">
    <source>
        <dbReference type="RuleBase" id="RU365095"/>
    </source>
</evidence>
<dbReference type="InterPro" id="IPR005900">
    <property type="entry name" value="6-phosphogluconolactonase_DevB"/>
</dbReference>
<dbReference type="InterPro" id="IPR037171">
    <property type="entry name" value="NagB/RpiA_transferase-like"/>
</dbReference>
<evidence type="ECO:0000256" key="5">
    <source>
        <dbReference type="ARBA" id="ARBA00013198"/>
    </source>
</evidence>
<dbReference type="GO" id="GO:0017057">
    <property type="term" value="F:6-phosphogluconolactonase activity"/>
    <property type="evidence" value="ECO:0007669"/>
    <property type="project" value="UniProtKB-EC"/>
</dbReference>
<evidence type="ECO:0000256" key="6">
    <source>
        <dbReference type="ARBA" id="ARBA00020337"/>
    </source>
</evidence>
<dbReference type="InterPro" id="IPR039104">
    <property type="entry name" value="6PGL"/>
</dbReference>
<evidence type="ECO:0000256" key="2">
    <source>
        <dbReference type="ARBA" id="ARBA00002681"/>
    </source>
</evidence>